<dbReference type="EC" id="3.5.1.89" evidence="2"/>
<protein>
    <recommendedName>
        <fullName evidence="2">N-acetylglucosaminylphosphatidylinositol deacetylase</fullName>
        <ecNumber evidence="2">3.5.1.89</ecNumber>
    </recommendedName>
</protein>
<dbReference type="PANTHER" id="PTHR23077:SF171">
    <property type="entry name" value="NUCLEAR VALOSIN-CONTAINING PROTEIN-LIKE"/>
    <property type="match status" value="1"/>
</dbReference>
<comment type="similarity">
    <text evidence="1">Belongs to the PIGL family.</text>
</comment>
<gene>
    <name evidence="8" type="ORF">P879_03771</name>
</gene>
<comment type="caution">
    <text evidence="8">The sequence shown here is derived from an EMBL/GenBank/DDBJ whole genome shotgun (WGS) entry which is preliminary data.</text>
</comment>
<accession>A0A8T0DSF7</accession>
<keyword evidence="6" id="KW-1133">Transmembrane helix</keyword>
<evidence type="ECO:0000256" key="6">
    <source>
        <dbReference type="SAM" id="Phobius"/>
    </source>
</evidence>
<dbReference type="InterPro" id="IPR024078">
    <property type="entry name" value="LmbE-like_dom_sf"/>
</dbReference>
<evidence type="ECO:0000256" key="4">
    <source>
        <dbReference type="ARBA" id="ARBA00022840"/>
    </source>
</evidence>
<dbReference type="InterPro" id="IPR003593">
    <property type="entry name" value="AAA+_ATPase"/>
</dbReference>
<evidence type="ECO:0000313" key="9">
    <source>
        <dbReference type="Proteomes" id="UP000699462"/>
    </source>
</evidence>
<proteinExistence type="inferred from homology"/>
<keyword evidence="5" id="KW-0175">Coiled coil</keyword>
<dbReference type="GO" id="GO:0005634">
    <property type="term" value="C:nucleus"/>
    <property type="evidence" value="ECO:0007669"/>
    <property type="project" value="TreeGrafter"/>
</dbReference>
<dbReference type="OrthoDB" id="2187at2759"/>
<dbReference type="Proteomes" id="UP000699462">
    <property type="component" value="Unassembled WGS sequence"/>
</dbReference>
<sequence>MNSSPGYNPPQIQRTYLIPLAREFIASASDRTSVDDFVSFVVKSNSTSCTLKNVKTWRKEALKALRLVNTEQMFHSPKYQTIRIKRSLLHHTPSLDTKTLDEGNLNLSCKRSRTDMDLRTTENFVVRLPTIRLSHIAMTSPVTLRRQLKCFLRAHLNMAVQLPVWPSILISGPPFCGKTTLLEAVCGSLGAKLLTVSVGTVSANMKSWIDLFNQAKALAPCVLHLDDVEGMEKHSTPAGAFRVTCLLKSRLLRELIGSGIAVVGETRSLLTALPQSVVDLFTQRLTFGMLSEQHRLHLFRRYLTEETPTNASGMYLTEGLTCAELARQTPGYEAGDIIRLIAQFRMNGSLFADKDADSDMELFEEKTSGFESEQTVQFATSNNELESDGDPIAAHAPSTCAIPIGRELVEECLAIVIPAVKNTAEFVTIPDVTWADVGGLDSTKMQLHNRFMLLVDDWERAQALNRRSGGVLLEGPPGCGKTLVAKALSNQAGLNFLSVKGPEVLNMFQGESERRVREIFERARACQPCLIFFDEIDAICPRRDSNESSGSRVSLVNQLLVELDGVDKHRSGRVFVIGATNRKDMIDPAVLRPGRLGLHIMISPPASADERASVLSACTRAATFPRIEGGQVSLVELANDPRTEGMSGADLDNLLEIAKQHAQLAKQDFVSREHLLCALNELHAERHLYDIATSCLRLLGVNIRKMLFWIGVLFGIELLLIYIIWYSPLGCAASVILPGPVLLVTAHPDDEAMFFTPTLLWFQKAGIPVDLLCFSAGDFDGLGSVRHTELLNAAKHFGIRHLRIIDNPDEFPDNPCCDWPYDSIANQVRRTCIEWGIETVITFDTHGVSLHPNHCALSRAIYLDREFSRSSPYSELYFLKSLPVYRKYFSIVDITCDLIFAWRRTQHLTLLVPFRMLYLAYTNYKQQLPCGSHTFPPKDANFLLEFILTMLLSSV</sequence>
<evidence type="ECO:0000256" key="1">
    <source>
        <dbReference type="ARBA" id="ARBA00006066"/>
    </source>
</evidence>
<dbReference type="SUPFAM" id="SSF102588">
    <property type="entry name" value="LmbE-like"/>
    <property type="match status" value="1"/>
</dbReference>
<dbReference type="Gene3D" id="3.40.50.10320">
    <property type="entry name" value="LmbE-like"/>
    <property type="match status" value="1"/>
</dbReference>
<feature type="transmembrane region" description="Helical" evidence="6">
    <location>
        <begin position="706"/>
        <end position="725"/>
    </location>
</feature>
<dbReference type="GO" id="GO:0005524">
    <property type="term" value="F:ATP binding"/>
    <property type="evidence" value="ECO:0007669"/>
    <property type="project" value="UniProtKB-KW"/>
</dbReference>
<keyword evidence="6" id="KW-0812">Transmembrane</keyword>
<dbReference type="Pfam" id="PF00004">
    <property type="entry name" value="AAA"/>
    <property type="match status" value="2"/>
</dbReference>
<dbReference type="GO" id="GO:0042254">
    <property type="term" value="P:ribosome biogenesis"/>
    <property type="evidence" value="ECO:0007669"/>
    <property type="project" value="TreeGrafter"/>
</dbReference>
<dbReference type="InterPro" id="IPR050168">
    <property type="entry name" value="AAA_ATPase_domain"/>
</dbReference>
<evidence type="ECO:0000256" key="5">
    <source>
        <dbReference type="ARBA" id="ARBA00023054"/>
    </source>
</evidence>
<dbReference type="GO" id="GO:0016887">
    <property type="term" value="F:ATP hydrolysis activity"/>
    <property type="evidence" value="ECO:0007669"/>
    <property type="project" value="InterPro"/>
</dbReference>
<dbReference type="InterPro" id="IPR003960">
    <property type="entry name" value="ATPase_AAA_CS"/>
</dbReference>
<keyword evidence="3" id="KW-0547">Nucleotide-binding</keyword>
<dbReference type="InterPro" id="IPR027417">
    <property type="entry name" value="P-loop_NTPase"/>
</dbReference>
<organism evidence="8 9">
    <name type="scientific">Paragonimus westermani</name>
    <dbReference type="NCBI Taxonomy" id="34504"/>
    <lineage>
        <taxon>Eukaryota</taxon>
        <taxon>Metazoa</taxon>
        <taxon>Spiralia</taxon>
        <taxon>Lophotrochozoa</taxon>
        <taxon>Platyhelminthes</taxon>
        <taxon>Trematoda</taxon>
        <taxon>Digenea</taxon>
        <taxon>Plagiorchiida</taxon>
        <taxon>Troglotremata</taxon>
        <taxon>Troglotrematidae</taxon>
        <taxon>Paragonimus</taxon>
    </lineage>
</organism>
<dbReference type="GO" id="GO:0000225">
    <property type="term" value="F:N-acetylglucosaminylphosphatidylinositol deacetylase activity"/>
    <property type="evidence" value="ECO:0007669"/>
    <property type="project" value="UniProtKB-EC"/>
</dbReference>
<dbReference type="PANTHER" id="PTHR23077">
    <property type="entry name" value="AAA-FAMILY ATPASE"/>
    <property type="match status" value="1"/>
</dbReference>
<dbReference type="AlphaFoldDB" id="A0A8T0DSF7"/>
<evidence type="ECO:0000256" key="3">
    <source>
        <dbReference type="ARBA" id="ARBA00022741"/>
    </source>
</evidence>
<dbReference type="SUPFAM" id="SSF52540">
    <property type="entry name" value="P-loop containing nucleoside triphosphate hydrolases"/>
    <property type="match status" value="2"/>
</dbReference>
<feature type="domain" description="AAA+ ATPase" evidence="7">
    <location>
        <begin position="164"/>
        <end position="408"/>
    </location>
</feature>
<dbReference type="GO" id="GO:1990275">
    <property type="term" value="F:preribosome binding"/>
    <property type="evidence" value="ECO:0007669"/>
    <property type="project" value="TreeGrafter"/>
</dbReference>
<dbReference type="GO" id="GO:0003723">
    <property type="term" value="F:RNA binding"/>
    <property type="evidence" value="ECO:0007669"/>
    <property type="project" value="TreeGrafter"/>
</dbReference>
<reference evidence="8 9" key="1">
    <citation type="submission" date="2019-07" db="EMBL/GenBank/DDBJ databases">
        <title>Annotation for the trematode Paragonimus westermani.</title>
        <authorList>
            <person name="Choi Y.-J."/>
        </authorList>
    </citation>
    <scope>NUCLEOTIDE SEQUENCE [LARGE SCALE GENOMIC DNA]</scope>
    <source>
        <strain evidence="8">180907_Pwestermani</strain>
    </source>
</reference>
<keyword evidence="4" id="KW-0067">ATP-binding</keyword>
<dbReference type="Gene3D" id="3.40.50.300">
    <property type="entry name" value="P-loop containing nucleotide triphosphate hydrolases"/>
    <property type="match status" value="2"/>
</dbReference>
<dbReference type="InterPro" id="IPR003737">
    <property type="entry name" value="GlcNAc_PI_deacetylase-related"/>
</dbReference>
<evidence type="ECO:0000256" key="2">
    <source>
        <dbReference type="ARBA" id="ARBA00012176"/>
    </source>
</evidence>
<dbReference type="Gene3D" id="1.10.8.60">
    <property type="match status" value="1"/>
</dbReference>
<evidence type="ECO:0000259" key="7">
    <source>
        <dbReference type="SMART" id="SM00382"/>
    </source>
</evidence>
<dbReference type="InterPro" id="IPR003959">
    <property type="entry name" value="ATPase_AAA_core"/>
</dbReference>
<dbReference type="FunFam" id="3.40.50.300:FF:001025">
    <property type="entry name" value="ATPase family, AAA domain-containing 2B"/>
    <property type="match status" value="1"/>
</dbReference>
<evidence type="ECO:0000313" key="8">
    <source>
        <dbReference type="EMBL" id="KAF8570845.1"/>
    </source>
</evidence>
<dbReference type="Pfam" id="PF02585">
    <property type="entry name" value="PIG-L"/>
    <property type="match status" value="1"/>
</dbReference>
<dbReference type="EMBL" id="JTDF01000879">
    <property type="protein sequence ID" value="KAF8570845.1"/>
    <property type="molecule type" value="Genomic_DNA"/>
</dbReference>
<name>A0A8T0DSF7_9TREM</name>
<keyword evidence="9" id="KW-1185">Reference proteome</keyword>
<keyword evidence="6" id="KW-0472">Membrane</keyword>
<feature type="domain" description="AAA+ ATPase" evidence="7">
    <location>
        <begin position="467"/>
        <end position="606"/>
    </location>
</feature>
<dbReference type="PROSITE" id="PS00674">
    <property type="entry name" value="AAA"/>
    <property type="match status" value="1"/>
</dbReference>
<dbReference type="SMART" id="SM00382">
    <property type="entry name" value="AAA"/>
    <property type="match status" value="2"/>
</dbReference>